<protein>
    <submittedName>
        <fullName evidence="2">Uncharacterized protein</fullName>
    </submittedName>
</protein>
<evidence type="ECO:0000313" key="5">
    <source>
        <dbReference type="EMBL" id="HAC9111498.1"/>
    </source>
</evidence>
<dbReference type="EMBL" id="DAAROQ010000045">
    <property type="protein sequence ID" value="HAE3256585.1"/>
    <property type="molecule type" value="Genomic_DNA"/>
</dbReference>
<accession>A0A3Z6KM74</accession>
<dbReference type="EMBL" id="DAAGQZ010000063">
    <property type="protein sequence ID" value="HAB4203205.1"/>
    <property type="molecule type" value="Genomic_DNA"/>
</dbReference>
<dbReference type="EMBL" id="DAANBH010000024">
    <property type="protein sequence ID" value="HAC9121171.1"/>
    <property type="molecule type" value="Genomic_DNA"/>
</dbReference>
<evidence type="ECO:0000313" key="3">
    <source>
        <dbReference type="EMBL" id="HAB4202644.1"/>
    </source>
</evidence>
<dbReference type="EMBL" id="DAAGQZ010000019">
    <property type="protein sequence ID" value="HAB4202644.1"/>
    <property type="molecule type" value="Genomic_DNA"/>
</dbReference>
<proteinExistence type="predicted"/>
<evidence type="ECO:0000313" key="6">
    <source>
        <dbReference type="EMBL" id="HAC9121171.1"/>
    </source>
</evidence>
<name>A0A3Z6KM74_SALTM</name>
<dbReference type="EMBL" id="DAANEX010000034">
    <property type="protein sequence ID" value="HAC9570536.1"/>
    <property type="molecule type" value="Genomic_DNA"/>
</dbReference>
<evidence type="ECO:0000313" key="10">
    <source>
        <dbReference type="EMBL" id="HAE3256585.1"/>
    </source>
</evidence>
<reference evidence="2" key="3">
    <citation type="submission" date="2019-10" db="EMBL/GenBank/DDBJ databases">
        <authorList>
            <consortium name="NCBI Pathogen Detection Project"/>
        </authorList>
    </citation>
    <scope>NUCLEOTIDE SEQUENCE</scope>
    <source>
        <strain evidence="8">S03027-16</strain>
        <strain evidence="7">S05996-14</strain>
        <strain evidence="5">S06004-14</strain>
        <strain evidence="6">S06045-14</strain>
        <strain evidence="2">Salmonella enterica</strain>
    </source>
</reference>
<dbReference type="EMBL" id="DAAGBN010000021">
    <property type="protein sequence ID" value="HAB2380809.1"/>
    <property type="molecule type" value="Genomic_DNA"/>
</dbReference>
<dbReference type="EMBL" id="DAANBZ010000023">
    <property type="protein sequence ID" value="HAC9199754.1"/>
    <property type="molecule type" value="Genomic_DNA"/>
</dbReference>
<reference evidence="2" key="1">
    <citation type="journal article" date="2018" name="Genome Biol.">
        <title>SKESA: strategic k-mer extension for scrupulous assemblies.</title>
        <authorList>
            <person name="Souvorov A."/>
            <person name="Agarwala R."/>
            <person name="Lipman D.J."/>
        </authorList>
    </citation>
    <scope>NUCLEOTIDE SEQUENCE</scope>
    <source>
        <strain evidence="8">S03027-16</strain>
        <strain evidence="7">S05996-14</strain>
        <strain evidence="5">S06004-14</strain>
        <strain evidence="6">S06045-14</strain>
        <strain evidence="2">Salmonella enterica</strain>
    </source>
</reference>
<comment type="caution">
    <text evidence="2">The sequence shown here is derived from an EMBL/GenBank/DDBJ whole genome shotgun (WGS) entry which is preliminary data.</text>
</comment>
<dbReference type="EMBL" id="DAARFR010000032">
    <property type="protein sequence ID" value="HAE2237356.1"/>
    <property type="molecule type" value="Genomic_DNA"/>
</dbReference>
<gene>
    <name evidence="1" type="ORF">DNB97_20670</name>
    <name evidence="7" type="ORF">G0J44_21340</name>
    <name evidence="5" type="ORF">G0J47_21320</name>
    <name evidence="6" type="ORF">G0J55_21420</name>
    <name evidence="8" type="ORF">G0K41_12460</name>
    <name evidence="9" type="ORF">G3231_004292</name>
    <name evidence="10" type="ORF">G3433_003680</name>
    <name evidence="3" type="ORF">GB551_22015</name>
    <name evidence="4" type="ORF">GB551_25065</name>
    <name evidence="2" type="ORF">GBW52_21495</name>
</gene>
<sequence>MQTSRVNGLTSGVFAFLVPASCLNQKGSDTRRDNTTFPVADYYPHLPVFVTKTPGAGKPVNYYSYAPAGPEWEFPLADAEQSWRIETCLKLWQPTVFNTPNKV</sequence>
<evidence type="ECO:0000313" key="9">
    <source>
        <dbReference type="EMBL" id="HAE2237356.1"/>
    </source>
</evidence>
<evidence type="ECO:0000313" key="2">
    <source>
        <dbReference type="EMBL" id="HAB2380809.1"/>
    </source>
</evidence>
<dbReference type="AlphaFoldDB" id="A0A3Z6KM74"/>
<dbReference type="EMBL" id="AAKRYX010000050">
    <property type="protein sequence ID" value="ECV3681778.1"/>
    <property type="molecule type" value="Genomic_DNA"/>
</dbReference>
<evidence type="ECO:0000313" key="4">
    <source>
        <dbReference type="EMBL" id="HAB4203205.1"/>
    </source>
</evidence>
<dbReference type="EMBL" id="DAANBG010000022">
    <property type="protein sequence ID" value="HAC9111498.1"/>
    <property type="molecule type" value="Genomic_DNA"/>
</dbReference>
<evidence type="ECO:0000313" key="1">
    <source>
        <dbReference type="EMBL" id="ECV3681778.1"/>
    </source>
</evidence>
<evidence type="ECO:0000313" key="8">
    <source>
        <dbReference type="EMBL" id="HAC9570536.1"/>
    </source>
</evidence>
<reference evidence="1" key="2">
    <citation type="submission" date="2018-06" db="EMBL/GenBank/DDBJ databases">
        <authorList>
            <consortium name="NARMS: The National Antimicrobial Resistance Monitoring System"/>
        </authorList>
    </citation>
    <scope>NUCLEOTIDE SEQUENCE</scope>
    <source>
        <strain evidence="1">FSIS11810209</strain>
    </source>
</reference>
<evidence type="ECO:0000313" key="7">
    <source>
        <dbReference type="EMBL" id="HAC9199754.1"/>
    </source>
</evidence>
<organism evidence="2">
    <name type="scientific">Salmonella typhimurium</name>
    <dbReference type="NCBI Taxonomy" id="90371"/>
    <lineage>
        <taxon>Bacteria</taxon>
        <taxon>Pseudomonadati</taxon>
        <taxon>Pseudomonadota</taxon>
        <taxon>Gammaproteobacteria</taxon>
        <taxon>Enterobacterales</taxon>
        <taxon>Enterobacteriaceae</taxon>
        <taxon>Salmonella</taxon>
    </lineage>
</organism>